<dbReference type="Proteomes" id="UP000184260">
    <property type="component" value="Unassembled WGS sequence"/>
</dbReference>
<keyword evidence="1" id="KW-0812">Transmembrane</keyword>
<sequence length="221" mass="25568">MKLTAEQIEFIDSILLSNGIMYDDVKLEMMDHMASEIEILMEENALPFEENFKLVLDKWKPQLQLSFSGLIGFSNPKIITSKCHDLIKNQLLFALFVAGLLTCLVLFLISYSTFNSMFKSIEQVFKSFIVVEFCLVILSLGLVWSTKRQTTYSYLMKKKGLGVILFLFMIGIGMFPAQLNHPDFKIAFVTIFISIIYVVMGMFYLQFALKHFQFERKLKNN</sequence>
<feature type="transmembrane region" description="Helical" evidence="1">
    <location>
        <begin position="186"/>
        <end position="209"/>
    </location>
</feature>
<feature type="transmembrane region" description="Helical" evidence="1">
    <location>
        <begin position="160"/>
        <end position="180"/>
    </location>
</feature>
<organism evidence="2 3">
    <name type="scientific">Flavobacterium xanthum</name>
    <dbReference type="NCBI Taxonomy" id="69322"/>
    <lineage>
        <taxon>Bacteria</taxon>
        <taxon>Pseudomonadati</taxon>
        <taxon>Bacteroidota</taxon>
        <taxon>Flavobacteriia</taxon>
        <taxon>Flavobacteriales</taxon>
        <taxon>Flavobacteriaceae</taxon>
        <taxon>Flavobacterium</taxon>
    </lineage>
</organism>
<gene>
    <name evidence="2" type="ORF">SAMN05443669_102156</name>
</gene>
<name>A0A1M7FUV5_9FLAO</name>
<dbReference type="STRING" id="69322.SAMN05443669_102156"/>
<keyword evidence="1" id="KW-0472">Membrane</keyword>
<proteinExistence type="predicted"/>
<feature type="transmembrane region" description="Helical" evidence="1">
    <location>
        <begin position="91"/>
        <end position="112"/>
    </location>
</feature>
<dbReference type="OrthoDB" id="1188278at2"/>
<accession>A0A1M7FUV5</accession>
<evidence type="ECO:0000313" key="3">
    <source>
        <dbReference type="Proteomes" id="UP000184260"/>
    </source>
</evidence>
<dbReference type="EMBL" id="FRBU01000021">
    <property type="protein sequence ID" value="SHM07851.1"/>
    <property type="molecule type" value="Genomic_DNA"/>
</dbReference>
<dbReference type="AlphaFoldDB" id="A0A1M7FUV5"/>
<keyword evidence="1" id="KW-1133">Transmembrane helix</keyword>
<protein>
    <submittedName>
        <fullName evidence="2">Uncharacterized protein</fullName>
    </submittedName>
</protein>
<evidence type="ECO:0000256" key="1">
    <source>
        <dbReference type="SAM" id="Phobius"/>
    </source>
</evidence>
<dbReference type="RefSeq" id="WP_073353842.1">
    <property type="nucleotide sequence ID" value="NZ_FRBU01000021.1"/>
</dbReference>
<keyword evidence="3" id="KW-1185">Reference proteome</keyword>
<evidence type="ECO:0000313" key="2">
    <source>
        <dbReference type="EMBL" id="SHM07851.1"/>
    </source>
</evidence>
<feature type="transmembrane region" description="Helical" evidence="1">
    <location>
        <begin position="124"/>
        <end position="144"/>
    </location>
</feature>
<reference evidence="3" key="1">
    <citation type="submission" date="2016-11" db="EMBL/GenBank/DDBJ databases">
        <authorList>
            <person name="Varghese N."/>
            <person name="Submissions S."/>
        </authorList>
    </citation>
    <scope>NUCLEOTIDE SEQUENCE [LARGE SCALE GENOMIC DNA]</scope>
    <source>
        <strain evidence="3">DSM 3661</strain>
    </source>
</reference>